<dbReference type="EMBL" id="RXIF01000010">
    <property type="protein sequence ID" value="RZN64142.1"/>
    <property type="molecule type" value="Genomic_DNA"/>
</dbReference>
<protein>
    <submittedName>
        <fullName evidence="1">Uncharacterized protein</fullName>
    </submittedName>
</protein>
<accession>A0A520KSE5</accession>
<dbReference type="AlphaFoldDB" id="A0A520KSE5"/>
<name>A0A520KSE5_METT2</name>
<organism evidence="1 2">
    <name type="scientific">Methanoliparum thermophilum</name>
    <dbReference type="NCBI Taxonomy" id="2491083"/>
    <lineage>
        <taxon>Archaea</taxon>
        <taxon>Methanobacteriati</taxon>
        <taxon>Methanobacteriota</taxon>
        <taxon>Candidatus Methanoliparia</taxon>
        <taxon>Candidatus Methanoliparales</taxon>
        <taxon>Candidatus Methanoliparaceae</taxon>
        <taxon>Candidatus Methanoliparum</taxon>
    </lineage>
</organism>
<sequence>MSIKETSATIMVVVLLFGLLNPILMVAVAQSDNSGNGFLERVIGNTIDIGLKLVPPDIAADLTNYLLSTHPDTISGLLVDLISRMDAKASADAVNTIIKDLGVDNLSKFLNTFLNRLDTEALTNMLNSTLDKNVDTISGFSSELVGNLDAEPIGKIANTLLADNPALLSDIVSKLDTKPLAASVNTLLNDNPKFLSNLVGGMDPKPLATSVNMLFNDHPAIANDLMAYLDPEAAGIMANTLVSDPATSEFVLETMDYIDNPQLIGLINDIFGKVFEKNYAGTEIIIAKGLPITIELPSPLKEMLGTDTLTIETPVDIYAKAYITGLWMEEYPMSF</sequence>
<evidence type="ECO:0000313" key="1">
    <source>
        <dbReference type="EMBL" id="RZN64142.1"/>
    </source>
</evidence>
<dbReference type="Proteomes" id="UP000317158">
    <property type="component" value="Unassembled WGS sequence"/>
</dbReference>
<evidence type="ECO:0000313" key="2">
    <source>
        <dbReference type="Proteomes" id="UP000317158"/>
    </source>
</evidence>
<gene>
    <name evidence="1" type="ORF">EF806_05875</name>
</gene>
<comment type="caution">
    <text evidence="1">The sequence shown here is derived from an EMBL/GenBank/DDBJ whole genome shotgun (WGS) entry which is preliminary data.</text>
</comment>
<reference evidence="1 2" key="1">
    <citation type="journal article" date="2019" name="Nat. Microbiol.">
        <title>Wide diversity of methane and short-chain alkane metabolisms in uncultured archaea.</title>
        <authorList>
            <person name="Borrel G."/>
            <person name="Adam P.S."/>
            <person name="McKay L.J."/>
            <person name="Chen L.X."/>
            <person name="Sierra-Garcia I.N."/>
            <person name="Sieber C.M."/>
            <person name="Letourneur Q."/>
            <person name="Ghozlane A."/>
            <person name="Andersen G.L."/>
            <person name="Li W.J."/>
            <person name="Hallam S.J."/>
            <person name="Muyzer G."/>
            <person name="de Oliveira V.M."/>
            <person name="Inskeep W.P."/>
            <person name="Banfield J.F."/>
            <person name="Gribaldo S."/>
        </authorList>
    </citation>
    <scope>NUCLEOTIDE SEQUENCE [LARGE SCALE GENOMIC DNA]</scope>
    <source>
        <strain evidence="1">NM1a</strain>
    </source>
</reference>
<dbReference type="SMR" id="A0A520KSE5"/>
<proteinExistence type="predicted"/>